<dbReference type="InterPro" id="IPR000595">
    <property type="entry name" value="cNMP-bd_dom"/>
</dbReference>
<dbReference type="OrthoDB" id="792939at2"/>
<name>A0A444WGG8_9FLAO</name>
<feature type="domain" description="Cyclic nucleotide-binding" evidence="1">
    <location>
        <begin position="29"/>
        <end position="114"/>
    </location>
</feature>
<protein>
    <submittedName>
        <fullName evidence="2">Putative transcriptional regulator, Crp/Fnr family</fullName>
    </submittedName>
</protein>
<dbReference type="AlphaFoldDB" id="A0A444WGG8"/>
<sequence length="188" mass="21345">MISEILHTTGNYADWEVSVFEKAVKIIQIQKGETILHEGEVARSLYYLIQGEAYQFRSDEDALHVIDLHTQGTWFFNYSSFVSQEPSRLSIAAYSDSTVLELSLEAVHYLIGKSNSFLQLNNVMIAPATRLNFFDAALTPLEKYNFVMGNTPDLVQAFPLKFIASYLKIAPETLSRVRLQWAREARGS</sequence>
<dbReference type="Pfam" id="PF00027">
    <property type="entry name" value="cNMP_binding"/>
    <property type="match status" value="1"/>
</dbReference>
<dbReference type="EMBL" id="JUIW01000002">
    <property type="protein sequence ID" value="RYJ44887.1"/>
    <property type="molecule type" value="Genomic_DNA"/>
</dbReference>
<dbReference type="InterPro" id="IPR018490">
    <property type="entry name" value="cNMP-bd_dom_sf"/>
</dbReference>
<dbReference type="PROSITE" id="PS50042">
    <property type="entry name" value="CNMP_BINDING_3"/>
    <property type="match status" value="1"/>
</dbReference>
<reference evidence="2 3" key="1">
    <citation type="submission" date="2014-12" db="EMBL/GenBank/DDBJ databases">
        <title>Genome sequence of Flavobacterium beibuense RSKm HC5.</title>
        <authorList>
            <person name="Kim J.F."/>
            <person name="Song J.Y."/>
            <person name="Kwak M.-J."/>
            <person name="Lee S.-W."/>
        </authorList>
    </citation>
    <scope>NUCLEOTIDE SEQUENCE [LARGE SCALE GENOMIC DNA]</scope>
    <source>
        <strain evidence="2 3">RSKm HC5</strain>
    </source>
</reference>
<evidence type="ECO:0000259" key="1">
    <source>
        <dbReference type="PROSITE" id="PS50042"/>
    </source>
</evidence>
<comment type="caution">
    <text evidence="2">The sequence shown here is derived from an EMBL/GenBank/DDBJ whole genome shotgun (WGS) entry which is preliminary data.</text>
</comment>
<proteinExistence type="predicted"/>
<evidence type="ECO:0000313" key="2">
    <source>
        <dbReference type="EMBL" id="RYJ44887.1"/>
    </source>
</evidence>
<gene>
    <name evidence="2" type="ORF">NU09_0521</name>
</gene>
<keyword evidence="3" id="KW-1185">Reference proteome</keyword>
<dbReference type="CDD" id="cd00038">
    <property type="entry name" value="CAP_ED"/>
    <property type="match status" value="1"/>
</dbReference>
<organism evidence="2 3">
    <name type="scientific">Flavobacterium beibuense</name>
    <dbReference type="NCBI Taxonomy" id="657326"/>
    <lineage>
        <taxon>Bacteria</taxon>
        <taxon>Pseudomonadati</taxon>
        <taxon>Bacteroidota</taxon>
        <taxon>Flavobacteriia</taxon>
        <taxon>Flavobacteriales</taxon>
        <taxon>Flavobacteriaceae</taxon>
        <taxon>Flavobacterium</taxon>
    </lineage>
</organism>
<dbReference type="RefSeq" id="WP_129749701.1">
    <property type="nucleotide sequence ID" value="NZ_JUIW01000002.1"/>
</dbReference>
<dbReference type="SUPFAM" id="SSF51206">
    <property type="entry name" value="cAMP-binding domain-like"/>
    <property type="match status" value="1"/>
</dbReference>
<dbReference type="InterPro" id="IPR014710">
    <property type="entry name" value="RmlC-like_jellyroll"/>
</dbReference>
<dbReference type="Proteomes" id="UP000289775">
    <property type="component" value="Unassembled WGS sequence"/>
</dbReference>
<accession>A0A444WGG8</accession>
<dbReference type="Gene3D" id="2.60.120.10">
    <property type="entry name" value="Jelly Rolls"/>
    <property type="match status" value="1"/>
</dbReference>
<evidence type="ECO:0000313" key="3">
    <source>
        <dbReference type="Proteomes" id="UP000289775"/>
    </source>
</evidence>